<gene>
    <name evidence="1" type="ORF">BU25DRAFT_419613</name>
</gene>
<evidence type="ECO:0000313" key="1">
    <source>
        <dbReference type="EMBL" id="KAF2629959.1"/>
    </source>
</evidence>
<name>A0ACB6S7C9_9PLEO</name>
<accession>A0ACB6S7C9</accession>
<proteinExistence type="predicted"/>
<dbReference type="Proteomes" id="UP000799754">
    <property type="component" value="Unassembled WGS sequence"/>
</dbReference>
<organism evidence="1 2">
    <name type="scientific">Macroventuria anomochaeta</name>
    <dbReference type="NCBI Taxonomy" id="301207"/>
    <lineage>
        <taxon>Eukaryota</taxon>
        <taxon>Fungi</taxon>
        <taxon>Dikarya</taxon>
        <taxon>Ascomycota</taxon>
        <taxon>Pezizomycotina</taxon>
        <taxon>Dothideomycetes</taxon>
        <taxon>Pleosporomycetidae</taxon>
        <taxon>Pleosporales</taxon>
        <taxon>Pleosporineae</taxon>
        <taxon>Didymellaceae</taxon>
        <taxon>Macroventuria</taxon>
    </lineage>
</organism>
<protein>
    <submittedName>
        <fullName evidence="1">Uncharacterized protein</fullName>
    </submittedName>
</protein>
<keyword evidence="2" id="KW-1185">Reference proteome</keyword>
<dbReference type="EMBL" id="MU006708">
    <property type="protein sequence ID" value="KAF2629959.1"/>
    <property type="molecule type" value="Genomic_DNA"/>
</dbReference>
<evidence type="ECO:0000313" key="2">
    <source>
        <dbReference type="Proteomes" id="UP000799754"/>
    </source>
</evidence>
<reference evidence="1" key="1">
    <citation type="journal article" date="2020" name="Stud. Mycol.">
        <title>101 Dothideomycetes genomes: a test case for predicting lifestyles and emergence of pathogens.</title>
        <authorList>
            <person name="Haridas S."/>
            <person name="Albert R."/>
            <person name="Binder M."/>
            <person name="Bloem J."/>
            <person name="Labutti K."/>
            <person name="Salamov A."/>
            <person name="Andreopoulos B."/>
            <person name="Baker S."/>
            <person name="Barry K."/>
            <person name="Bills G."/>
            <person name="Bluhm B."/>
            <person name="Cannon C."/>
            <person name="Castanera R."/>
            <person name="Culley D."/>
            <person name="Daum C."/>
            <person name="Ezra D."/>
            <person name="Gonzalez J."/>
            <person name="Henrissat B."/>
            <person name="Kuo A."/>
            <person name="Liang C."/>
            <person name="Lipzen A."/>
            <person name="Lutzoni F."/>
            <person name="Magnuson J."/>
            <person name="Mondo S."/>
            <person name="Nolan M."/>
            <person name="Ohm R."/>
            <person name="Pangilinan J."/>
            <person name="Park H.-J."/>
            <person name="Ramirez L."/>
            <person name="Alfaro M."/>
            <person name="Sun H."/>
            <person name="Tritt A."/>
            <person name="Yoshinaga Y."/>
            <person name="Zwiers L.-H."/>
            <person name="Turgeon B."/>
            <person name="Goodwin S."/>
            <person name="Spatafora J."/>
            <person name="Crous P."/>
            <person name="Grigoriev I."/>
        </authorList>
    </citation>
    <scope>NUCLEOTIDE SEQUENCE</scope>
    <source>
        <strain evidence="1">CBS 525.71</strain>
    </source>
</reference>
<comment type="caution">
    <text evidence="1">The sequence shown here is derived from an EMBL/GenBank/DDBJ whole genome shotgun (WGS) entry which is preliminary data.</text>
</comment>
<sequence length="241" mass="26918">MPTLGILNLKNNEGSADTKHDFALLFAASGDPRNVMKTIASLPADYKGKRDVIINNIDFDVVARNTTMLLVTLYYEVDTVVPMIIHIWYSALVASAMVQSLRSDILPMIEDVNVKFRRSGFLLPYGCSIAAFDTPNPRFDHIEISNACDLRYFGTHASLGVFAPLLKSQNENPKATLLMAFALFAREKWIYGSDQTRESIISAATTGVEKYVRPTNSKPPKLSDKQLDRERRSMCTGLFTD</sequence>